<evidence type="ECO:0000313" key="2">
    <source>
        <dbReference type="EMBL" id="GKV48121.1"/>
    </source>
</evidence>
<comment type="caution">
    <text evidence="2">The sequence shown here is derived from an EMBL/GenBank/DDBJ whole genome shotgun (WGS) entry which is preliminary data.</text>
</comment>
<keyword evidence="3" id="KW-1185">Reference proteome</keyword>
<reference evidence="2 3" key="1">
    <citation type="journal article" date="2021" name="Commun. Biol.">
        <title>The genome of Shorea leprosula (Dipterocarpaceae) highlights the ecological relevance of drought in aseasonal tropical rainforests.</title>
        <authorList>
            <person name="Ng K.K.S."/>
            <person name="Kobayashi M.J."/>
            <person name="Fawcett J.A."/>
            <person name="Hatakeyama M."/>
            <person name="Paape T."/>
            <person name="Ng C.H."/>
            <person name="Ang C.C."/>
            <person name="Tnah L.H."/>
            <person name="Lee C.T."/>
            <person name="Nishiyama T."/>
            <person name="Sese J."/>
            <person name="O'Brien M.J."/>
            <person name="Copetti D."/>
            <person name="Mohd Noor M.I."/>
            <person name="Ong R.C."/>
            <person name="Putra M."/>
            <person name="Sireger I.Z."/>
            <person name="Indrioko S."/>
            <person name="Kosugi Y."/>
            <person name="Izuno A."/>
            <person name="Isagi Y."/>
            <person name="Lee S.L."/>
            <person name="Shimizu K.K."/>
        </authorList>
    </citation>
    <scope>NUCLEOTIDE SEQUENCE [LARGE SCALE GENOMIC DNA]</scope>
    <source>
        <strain evidence="2">214</strain>
    </source>
</reference>
<proteinExistence type="predicted"/>
<dbReference type="Proteomes" id="UP001054252">
    <property type="component" value="Unassembled WGS sequence"/>
</dbReference>
<dbReference type="PANTHER" id="PTHR31587">
    <property type="entry name" value="TRANSMEMBRANE PROTEIN (DUF2215)"/>
    <property type="match status" value="1"/>
</dbReference>
<protein>
    <submittedName>
        <fullName evidence="2">Uncharacterized protein</fullName>
    </submittedName>
</protein>
<gene>
    <name evidence="2" type="ORF">SLEP1_g54953</name>
</gene>
<dbReference type="EMBL" id="BPVZ01000246">
    <property type="protein sequence ID" value="GKV48121.1"/>
    <property type="molecule type" value="Genomic_DNA"/>
</dbReference>
<evidence type="ECO:0000313" key="3">
    <source>
        <dbReference type="Proteomes" id="UP001054252"/>
    </source>
</evidence>
<sequence>MAIAALASCGAICSLIPSRKQHRHLDQFRRAIVKHGRAEFLSRSPRTYPKEKLWNSPISPPAWPNSPVRGVLSSSTSSGTRNQDYYSTFHKKRNRKKFTKQEWEDFTRESTRKAMAELAATPAFIDWVIERADRIKLISNDSTDESIGSKSSSIDEEAEESSSQFRFFSWKP</sequence>
<evidence type="ECO:0000256" key="1">
    <source>
        <dbReference type="SAM" id="MobiDB-lite"/>
    </source>
</evidence>
<dbReference type="PANTHER" id="PTHR31587:SF3">
    <property type="entry name" value="EXPRESSED PROTEIN"/>
    <property type="match status" value="1"/>
</dbReference>
<feature type="region of interest" description="Disordered" evidence="1">
    <location>
        <begin position="140"/>
        <end position="172"/>
    </location>
</feature>
<feature type="compositionally biased region" description="Polar residues" evidence="1">
    <location>
        <begin position="72"/>
        <end position="86"/>
    </location>
</feature>
<dbReference type="AlphaFoldDB" id="A0AAV5ME54"/>
<feature type="region of interest" description="Disordered" evidence="1">
    <location>
        <begin position="65"/>
        <end position="86"/>
    </location>
</feature>
<organism evidence="2 3">
    <name type="scientific">Rubroshorea leprosula</name>
    <dbReference type="NCBI Taxonomy" id="152421"/>
    <lineage>
        <taxon>Eukaryota</taxon>
        <taxon>Viridiplantae</taxon>
        <taxon>Streptophyta</taxon>
        <taxon>Embryophyta</taxon>
        <taxon>Tracheophyta</taxon>
        <taxon>Spermatophyta</taxon>
        <taxon>Magnoliopsida</taxon>
        <taxon>eudicotyledons</taxon>
        <taxon>Gunneridae</taxon>
        <taxon>Pentapetalae</taxon>
        <taxon>rosids</taxon>
        <taxon>malvids</taxon>
        <taxon>Malvales</taxon>
        <taxon>Dipterocarpaceae</taxon>
        <taxon>Rubroshorea</taxon>
    </lineage>
</organism>
<accession>A0AAV5ME54</accession>
<name>A0AAV5ME54_9ROSI</name>